<dbReference type="SUPFAM" id="SSF56219">
    <property type="entry name" value="DNase I-like"/>
    <property type="match status" value="1"/>
</dbReference>
<protein>
    <recommendedName>
        <fullName evidence="1">Reverse transcriptase domain-containing protein</fullName>
    </recommendedName>
</protein>
<dbReference type="Proteomes" id="UP001652660">
    <property type="component" value="Chromosome 2c"/>
</dbReference>
<dbReference type="PROSITE" id="PS50878">
    <property type="entry name" value="RT_POL"/>
    <property type="match status" value="1"/>
</dbReference>
<accession>A0ABM4WMU1</accession>
<evidence type="ECO:0000259" key="1">
    <source>
        <dbReference type="PROSITE" id="PS50878"/>
    </source>
</evidence>
<dbReference type="CDD" id="cd01650">
    <property type="entry name" value="RT_nLTR_like"/>
    <property type="match status" value="1"/>
</dbReference>
<dbReference type="SUPFAM" id="SSF56672">
    <property type="entry name" value="DNA/RNA polymerases"/>
    <property type="match status" value="1"/>
</dbReference>
<evidence type="ECO:0000313" key="3">
    <source>
        <dbReference type="RefSeq" id="XP_071933111.1"/>
    </source>
</evidence>
<reference evidence="3" key="1">
    <citation type="submission" date="2025-08" db="UniProtKB">
        <authorList>
            <consortium name="RefSeq"/>
        </authorList>
    </citation>
    <scope>IDENTIFICATION</scope>
    <source>
        <tissue evidence="3">Leaves</tissue>
    </source>
</reference>
<proteinExistence type="predicted"/>
<organism evidence="2 3">
    <name type="scientific">Coffea arabica</name>
    <name type="common">Arabian coffee</name>
    <dbReference type="NCBI Taxonomy" id="13443"/>
    <lineage>
        <taxon>Eukaryota</taxon>
        <taxon>Viridiplantae</taxon>
        <taxon>Streptophyta</taxon>
        <taxon>Embryophyta</taxon>
        <taxon>Tracheophyta</taxon>
        <taxon>Spermatophyta</taxon>
        <taxon>Magnoliopsida</taxon>
        <taxon>eudicotyledons</taxon>
        <taxon>Gunneridae</taxon>
        <taxon>Pentapetalae</taxon>
        <taxon>asterids</taxon>
        <taxon>lamiids</taxon>
        <taxon>Gentianales</taxon>
        <taxon>Rubiaceae</taxon>
        <taxon>Ixoroideae</taxon>
        <taxon>Gardenieae complex</taxon>
        <taxon>Bertiereae - Coffeeae clade</taxon>
        <taxon>Coffeeae</taxon>
        <taxon>Coffea</taxon>
    </lineage>
</organism>
<dbReference type="PANTHER" id="PTHR46890:SF48">
    <property type="entry name" value="RNA-DIRECTED DNA POLYMERASE"/>
    <property type="match status" value="1"/>
</dbReference>
<dbReference type="InterPro" id="IPR000477">
    <property type="entry name" value="RT_dom"/>
</dbReference>
<dbReference type="Gene3D" id="3.60.10.10">
    <property type="entry name" value="Endonuclease/exonuclease/phosphatase"/>
    <property type="match status" value="1"/>
</dbReference>
<dbReference type="Pfam" id="PF00078">
    <property type="entry name" value="RVT_1"/>
    <property type="match status" value="1"/>
</dbReference>
<dbReference type="RefSeq" id="XP_071933111.1">
    <property type="nucleotide sequence ID" value="XM_072077010.1"/>
</dbReference>
<keyword evidence="2" id="KW-1185">Reference proteome</keyword>
<feature type="domain" description="Reverse transcriptase" evidence="1">
    <location>
        <begin position="367"/>
        <end position="573"/>
    </location>
</feature>
<name>A0ABM4WMU1_COFAR</name>
<sequence length="573" mass="65104">MQPHRSLSDGEELPEEGAHDRMALIASLQHFGKALGPRIQRKFADQDEDGFTMTVVGRGDFNAIRTLAEYTGRANQDLGAISDFNTAIFDCHLHELPYSGSSYTWFGVRAGARVWKRLDRVLINQQWLDLLPNTSVQHLNRATSDHTPLLVNLRSAEASVSKPFKFQNFWVSSSCFQSTVENNWGLPIQGYGMYSLTFKLKHLKACLRHWSKQRFGNIFQAVRQSEFEVQQKEILFEASPTDEARADLHRAKACLLQSLRVEEDYWRQKARLRWLKDGDANTRYFHASRLLTIEEVINVDVLLIHIPNLVSADQNGVLLREVTMEEVKGVVFELDADSAPGANGFTGTFFRHCWNIVAPDFLAATRDFLAGTPIPKEIASTLIVLIPKRLNPATFSDFQPISMCTFVNKIFTKVLANRLQGFLPGIISPEQSAFCPGRDITEHVLLAQEMIASLNRKARGHNCIFKVDMMKAFDRVSWWFLRQLLCKFGFDYRFILLILNNLSHSWFFVLVNGRARGFFQASRGIKQGDPLSPLLFILASEALSRGLNAQVADGSMAPYSLFWMRSGHTFVFR</sequence>
<dbReference type="GeneID" id="140035686"/>
<dbReference type="InterPro" id="IPR052343">
    <property type="entry name" value="Retrotransposon-Effector_Assoc"/>
</dbReference>
<dbReference type="InterPro" id="IPR036691">
    <property type="entry name" value="Endo/exonu/phosph_ase_sf"/>
</dbReference>
<gene>
    <name evidence="3" type="primary">LOC140035686</name>
</gene>
<evidence type="ECO:0000313" key="2">
    <source>
        <dbReference type="Proteomes" id="UP001652660"/>
    </source>
</evidence>
<dbReference type="PANTHER" id="PTHR46890">
    <property type="entry name" value="NON-LTR RETROLELEMENT REVERSE TRANSCRIPTASE-LIKE PROTEIN-RELATED"/>
    <property type="match status" value="1"/>
</dbReference>
<dbReference type="InterPro" id="IPR043502">
    <property type="entry name" value="DNA/RNA_pol_sf"/>
</dbReference>